<sequence length="37" mass="4191">MSHMREQSTGQLWLCGTCSIFKTLPLRTPRTTIAVLL</sequence>
<gene>
    <name evidence="1" type="ORF">TSAR_002725</name>
</gene>
<dbReference type="Proteomes" id="UP000215335">
    <property type="component" value="Unassembled WGS sequence"/>
</dbReference>
<dbReference type="AlphaFoldDB" id="A0A232F893"/>
<keyword evidence="2" id="KW-1185">Reference proteome</keyword>
<evidence type="ECO:0000313" key="2">
    <source>
        <dbReference type="Proteomes" id="UP000215335"/>
    </source>
</evidence>
<dbReference type="EMBL" id="NNAY01000672">
    <property type="protein sequence ID" value="OXU27066.1"/>
    <property type="molecule type" value="Genomic_DNA"/>
</dbReference>
<evidence type="ECO:0000313" key="1">
    <source>
        <dbReference type="EMBL" id="OXU27066.1"/>
    </source>
</evidence>
<protein>
    <submittedName>
        <fullName evidence="1">Uncharacterized protein</fullName>
    </submittedName>
</protein>
<name>A0A232F893_9HYME</name>
<proteinExistence type="predicted"/>
<reference evidence="1 2" key="1">
    <citation type="journal article" date="2017" name="Curr. Biol.">
        <title>The Evolution of Venom by Co-option of Single-Copy Genes.</title>
        <authorList>
            <person name="Martinson E.O."/>
            <person name="Mrinalini"/>
            <person name="Kelkar Y.D."/>
            <person name="Chang C.H."/>
            <person name="Werren J.H."/>
        </authorList>
    </citation>
    <scope>NUCLEOTIDE SEQUENCE [LARGE SCALE GENOMIC DNA]</scope>
    <source>
        <strain evidence="1 2">Alberta</strain>
        <tissue evidence="1">Whole body</tissue>
    </source>
</reference>
<organism evidence="1 2">
    <name type="scientific">Trichomalopsis sarcophagae</name>
    <dbReference type="NCBI Taxonomy" id="543379"/>
    <lineage>
        <taxon>Eukaryota</taxon>
        <taxon>Metazoa</taxon>
        <taxon>Ecdysozoa</taxon>
        <taxon>Arthropoda</taxon>
        <taxon>Hexapoda</taxon>
        <taxon>Insecta</taxon>
        <taxon>Pterygota</taxon>
        <taxon>Neoptera</taxon>
        <taxon>Endopterygota</taxon>
        <taxon>Hymenoptera</taxon>
        <taxon>Apocrita</taxon>
        <taxon>Proctotrupomorpha</taxon>
        <taxon>Chalcidoidea</taxon>
        <taxon>Pteromalidae</taxon>
        <taxon>Pteromalinae</taxon>
        <taxon>Trichomalopsis</taxon>
    </lineage>
</organism>
<comment type="caution">
    <text evidence="1">The sequence shown here is derived from an EMBL/GenBank/DDBJ whole genome shotgun (WGS) entry which is preliminary data.</text>
</comment>
<accession>A0A232F893</accession>